<sequence length="248" mass="29495">MISGFQTGKNQKIQLVENEKCKKIIIQFEDLSEDEEEIQNSENQPTKQDLNIFNSLTKESIKINNQLYHPRKFAEQEFKFLSKTPRDSLSEKKISYQTVIMGDEIQKEIITPIKKKESNNNEIFQMNAILLSKINKLPKCLIGERFYELSKQFMKNSILKISSFCRSPIIPQNLDCQLIKEYFKQYDVEINWLFNKLNQYFGNYSQKIIIQIKSYFQNQNIAILFNIDYKVEQQFKKYGQMINHQVNI</sequence>
<keyword evidence="2" id="KW-1185">Reference proteome</keyword>
<dbReference type="AlphaFoldDB" id="A0A8S1LB41"/>
<dbReference type="Proteomes" id="UP000688137">
    <property type="component" value="Unassembled WGS sequence"/>
</dbReference>
<accession>A0A8S1LB41</accession>
<evidence type="ECO:0000313" key="1">
    <source>
        <dbReference type="EMBL" id="CAD8064279.1"/>
    </source>
</evidence>
<name>A0A8S1LB41_PARPR</name>
<reference evidence="1" key="1">
    <citation type="submission" date="2021-01" db="EMBL/GenBank/DDBJ databases">
        <authorList>
            <consortium name="Genoscope - CEA"/>
            <person name="William W."/>
        </authorList>
    </citation>
    <scope>NUCLEOTIDE SEQUENCE</scope>
</reference>
<dbReference type="EMBL" id="CAJJDM010000035">
    <property type="protein sequence ID" value="CAD8064279.1"/>
    <property type="molecule type" value="Genomic_DNA"/>
</dbReference>
<proteinExistence type="predicted"/>
<comment type="caution">
    <text evidence="1">The sequence shown here is derived from an EMBL/GenBank/DDBJ whole genome shotgun (WGS) entry which is preliminary data.</text>
</comment>
<evidence type="ECO:0000313" key="2">
    <source>
        <dbReference type="Proteomes" id="UP000688137"/>
    </source>
</evidence>
<gene>
    <name evidence="1" type="ORF">PPRIM_AZ9-3.1.T0360046</name>
</gene>
<organism evidence="1 2">
    <name type="scientific">Paramecium primaurelia</name>
    <dbReference type="NCBI Taxonomy" id="5886"/>
    <lineage>
        <taxon>Eukaryota</taxon>
        <taxon>Sar</taxon>
        <taxon>Alveolata</taxon>
        <taxon>Ciliophora</taxon>
        <taxon>Intramacronucleata</taxon>
        <taxon>Oligohymenophorea</taxon>
        <taxon>Peniculida</taxon>
        <taxon>Parameciidae</taxon>
        <taxon>Paramecium</taxon>
    </lineage>
</organism>
<protein>
    <submittedName>
        <fullName evidence="1">Uncharacterized protein</fullName>
    </submittedName>
</protein>